<dbReference type="GO" id="GO:0016491">
    <property type="term" value="F:oxidoreductase activity"/>
    <property type="evidence" value="ECO:0007669"/>
    <property type="project" value="InterPro"/>
</dbReference>
<dbReference type="EMBL" id="FOSW01000024">
    <property type="protein sequence ID" value="SFL94269.1"/>
    <property type="molecule type" value="Genomic_DNA"/>
</dbReference>
<organism evidence="2 3">
    <name type="scientific">Geodermatophilus ruber</name>
    <dbReference type="NCBI Taxonomy" id="504800"/>
    <lineage>
        <taxon>Bacteria</taxon>
        <taxon>Bacillati</taxon>
        <taxon>Actinomycetota</taxon>
        <taxon>Actinomycetes</taxon>
        <taxon>Geodermatophilales</taxon>
        <taxon>Geodermatophilaceae</taxon>
        <taxon>Geodermatophilus</taxon>
    </lineage>
</organism>
<dbReference type="InterPro" id="IPR009799">
    <property type="entry name" value="EthD_dom"/>
</dbReference>
<sequence>MVHRLVVSYGQPSDPAAFDDYYRDTHVPLAMEMPGVIRFSTGHAQPIDPSQQAPYFVAELDFESEEAMGEAFGSPEGKAAAADVANFATGGATMAHFDVHEIQVGMPNLP</sequence>
<proteinExistence type="predicted"/>
<dbReference type="InterPro" id="IPR011008">
    <property type="entry name" value="Dimeric_a/b-barrel"/>
</dbReference>
<name>A0A1I4LTK6_9ACTN</name>
<accession>A0A1I4LTK6</accession>
<reference evidence="3" key="1">
    <citation type="submission" date="2016-10" db="EMBL/GenBank/DDBJ databases">
        <authorList>
            <person name="Varghese N."/>
            <person name="Submissions S."/>
        </authorList>
    </citation>
    <scope>NUCLEOTIDE SEQUENCE [LARGE SCALE GENOMIC DNA]</scope>
    <source>
        <strain evidence="3">DSM 45317</strain>
    </source>
</reference>
<dbReference type="RefSeq" id="WP_091330041.1">
    <property type="nucleotide sequence ID" value="NZ_FOSW01000024.1"/>
</dbReference>
<gene>
    <name evidence="2" type="ORF">SAMN04488085_12418</name>
</gene>
<dbReference type="Pfam" id="PF07110">
    <property type="entry name" value="EthD"/>
    <property type="match status" value="1"/>
</dbReference>
<dbReference type="SUPFAM" id="SSF54909">
    <property type="entry name" value="Dimeric alpha+beta barrel"/>
    <property type="match status" value="1"/>
</dbReference>
<dbReference type="AlphaFoldDB" id="A0A1I4LTK6"/>
<dbReference type="OrthoDB" id="5294870at2"/>
<evidence type="ECO:0000259" key="1">
    <source>
        <dbReference type="Pfam" id="PF07110"/>
    </source>
</evidence>
<feature type="domain" description="EthD" evidence="1">
    <location>
        <begin position="13"/>
        <end position="89"/>
    </location>
</feature>
<dbReference type="Proteomes" id="UP000199152">
    <property type="component" value="Unassembled WGS sequence"/>
</dbReference>
<dbReference type="InParanoid" id="A0A1I4LTK6"/>
<protein>
    <recommendedName>
        <fullName evidence="1">EthD domain-containing protein</fullName>
    </recommendedName>
</protein>
<dbReference type="STRING" id="504800.SAMN04488085_12418"/>
<evidence type="ECO:0000313" key="3">
    <source>
        <dbReference type="Proteomes" id="UP000199152"/>
    </source>
</evidence>
<dbReference type="PANTHER" id="PTHR40260">
    <property type="entry name" value="BLR8190 PROTEIN"/>
    <property type="match status" value="1"/>
</dbReference>
<evidence type="ECO:0000313" key="2">
    <source>
        <dbReference type="EMBL" id="SFL94269.1"/>
    </source>
</evidence>
<dbReference type="PANTHER" id="PTHR40260:SF2">
    <property type="entry name" value="BLR8190 PROTEIN"/>
    <property type="match status" value="1"/>
</dbReference>
<keyword evidence="3" id="KW-1185">Reference proteome</keyword>
<dbReference type="Gene3D" id="3.30.70.100">
    <property type="match status" value="1"/>
</dbReference>
<dbReference type="NCBIfam" id="TIGR02118">
    <property type="entry name" value="EthD family reductase"/>
    <property type="match status" value="1"/>
</dbReference>